<feature type="transmembrane region" description="Helical" evidence="1">
    <location>
        <begin position="74"/>
        <end position="97"/>
    </location>
</feature>
<protein>
    <submittedName>
        <fullName evidence="2">Uncharacterized protein</fullName>
    </submittedName>
</protein>
<evidence type="ECO:0000256" key="1">
    <source>
        <dbReference type="SAM" id="Phobius"/>
    </source>
</evidence>
<feature type="transmembrane region" description="Helical" evidence="1">
    <location>
        <begin position="193"/>
        <end position="214"/>
    </location>
</feature>
<dbReference type="AlphaFoldDB" id="A0A6C0EFH2"/>
<reference evidence="2" key="1">
    <citation type="journal article" date="2020" name="Nature">
        <title>Giant virus diversity and host interactions through global metagenomics.</title>
        <authorList>
            <person name="Schulz F."/>
            <person name="Roux S."/>
            <person name="Paez-Espino D."/>
            <person name="Jungbluth S."/>
            <person name="Walsh D.A."/>
            <person name="Denef V.J."/>
            <person name="McMahon K.D."/>
            <person name="Konstantinidis K.T."/>
            <person name="Eloe-Fadrosh E.A."/>
            <person name="Kyrpides N.C."/>
            <person name="Woyke T."/>
        </authorList>
    </citation>
    <scope>NUCLEOTIDE SEQUENCE</scope>
    <source>
        <strain evidence="2">GVMAG-M-3300000115-19</strain>
    </source>
</reference>
<accession>A0A6C0EFH2</accession>
<dbReference type="EMBL" id="MN738845">
    <property type="protein sequence ID" value="QHT27926.1"/>
    <property type="molecule type" value="Genomic_DNA"/>
</dbReference>
<feature type="transmembrane region" description="Helical" evidence="1">
    <location>
        <begin position="163"/>
        <end position="181"/>
    </location>
</feature>
<sequence length="319" mass="37648">MALLKTKMIPKLKNHMEILKTAIQINKLLGTSIKPIYIILIFMLTIFYVFYLTTQYLEELYENRYTDNTLKIEYILFENFNNLILSFNIPILIFYTLDKLFTCNFWDFLGITVNDNMISSSEIKKDNKLIYYPKNMYSSSCQICAGTYLMIRSYYVINYKTTFILGINMYFMGIFSYLWWSSSKEIIRKLDHLFMELHCISLCFSFISLIGFHYDYDIENELVLITLFYTYIRYSFITRAKIGILILFINVCSLTLIISLKNVGNIDLYYGGFISILFGSYIKTIDKLSGFIWGTALFHLFASITFVLCFEWSQTLPIQ</sequence>
<keyword evidence="1" id="KW-0472">Membrane</keyword>
<organism evidence="2">
    <name type="scientific">viral metagenome</name>
    <dbReference type="NCBI Taxonomy" id="1070528"/>
    <lineage>
        <taxon>unclassified sequences</taxon>
        <taxon>metagenomes</taxon>
        <taxon>organismal metagenomes</taxon>
    </lineage>
</organism>
<feature type="transmembrane region" description="Helical" evidence="1">
    <location>
        <begin position="36"/>
        <end position="54"/>
    </location>
</feature>
<feature type="transmembrane region" description="Helical" evidence="1">
    <location>
        <begin position="234"/>
        <end position="256"/>
    </location>
</feature>
<feature type="transmembrane region" description="Helical" evidence="1">
    <location>
        <begin position="268"/>
        <end position="285"/>
    </location>
</feature>
<proteinExistence type="predicted"/>
<evidence type="ECO:0000313" key="2">
    <source>
        <dbReference type="EMBL" id="QHT27926.1"/>
    </source>
</evidence>
<keyword evidence="1" id="KW-0812">Transmembrane</keyword>
<name>A0A6C0EFH2_9ZZZZ</name>
<feature type="transmembrane region" description="Helical" evidence="1">
    <location>
        <begin position="291"/>
        <end position="310"/>
    </location>
</feature>
<keyword evidence="1" id="KW-1133">Transmembrane helix</keyword>